<name>A0A8C6IFJ9_MUSSI</name>
<dbReference type="Proteomes" id="UP000694415">
    <property type="component" value="Unplaced"/>
</dbReference>
<dbReference type="InterPro" id="IPR013106">
    <property type="entry name" value="Ig_V-set"/>
</dbReference>
<evidence type="ECO:0000259" key="5">
    <source>
        <dbReference type="PROSITE" id="PS50835"/>
    </source>
</evidence>
<feature type="domain" description="Ig-like" evidence="5">
    <location>
        <begin position="11"/>
        <end position="97"/>
    </location>
</feature>
<dbReference type="InterPro" id="IPR036179">
    <property type="entry name" value="Ig-like_dom_sf"/>
</dbReference>
<dbReference type="InterPro" id="IPR013783">
    <property type="entry name" value="Ig-like_fold"/>
</dbReference>
<dbReference type="Pfam" id="PF07686">
    <property type="entry name" value="V-set"/>
    <property type="match status" value="1"/>
</dbReference>
<keyword evidence="2" id="KW-1064">Adaptive immunity</keyword>
<organism evidence="6 7">
    <name type="scientific">Mus spicilegus</name>
    <name type="common">Mound-building mouse</name>
    <dbReference type="NCBI Taxonomy" id="10103"/>
    <lineage>
        <taxon>Eukaryota</taxon>
        <taxon>Metazoa</taxon>
        <taxon>Chordata</taxon>
        <taxon>Craniata</taxon>
        <taxon>Vertebrata</taxon>
        <taxon>Euteleostomi</taxon>
        <taxon>Mammalia</taxon>
        <taxon>Eutheria</taxon>
        <taxon>Euarchontoglires</taxon>
        <taxon>Glires</taxon>
        <taxon>Rodentia</taxon>
        <taxon>Myomorpha</taxon>
        <taxon>Muroidea</taxon>
        <taxon>Muridae</taxon>
        <taxon>Murinae</taxon>
        <taxon>Mus</taxon>
        <taxon>Mus</taxon>
    </lineage>
</organism>
<evidence type="ECO:0000256" key="2">
    <source>
        <dbReference type="ARBA" id="ARBA00023130"/>
    </source>
</evidence>
<evidence type="ECO:0000313" key="7">
    <source>
        <dbReference type="Proteomes" id="UP000694415"/>
    </source>
</evidence>
<keyword evidence="7" id="KW-1185">Reference proteome</keyword>
<keyword evidence="4" id="KW-1280">Immunoglobulin</keyword>
<evidence type="ECO:0000313" key="6">
    <source>
        <dbReference type="Ensembl" id="ENSMSIP00000036013.1"/>
    </source>
</evidence>
<dbReference type="InterPro" id="IPR007110">
    <property type="entry name" value="Ig-like_dom"/>
</dbReference>
<evidence type="ECO:0000256" key="1">
    <source>
        <dbReference type="ARBA" id="ARBA00022859"/>
    </source>
</evidence>
<dbReference type="InterPro" id="IPR003599">
    <property type="entry name" value="Ig_sub"/>
</dbReference>
<proteinExistence type="predicted"/>
<reference evidence="6" key="2">
    <citation type="submission" date="2025-09" db="UniProtKB">
        <authorList>
            <consortium name="Ensembl"/>
        </authorList>
    </citation>
    <scope>IDENTIFICATION</scope>
</reference>
<protein>
    <recommendedName>
        <fullName evidence="5">Ig-like domain-containing protein</fullName>
    </recommendedName>
</protein>
<dbReference type="SUPFAM" id="SSF48726">
    <property type="entry name" value="Immunoglobulin"/>
    <property type="match status" value="1"/>
</dbReference>
<dbReference type="Gene3D" id="2.60.40.10">
    <property type="entry name" value="Immunoglobulins"/>
    <property type="match status" value="1"/>
</dbReference>
<evidence type="ECO:0000256" key="4">
    <source>
        <dbReference type="ARBA" id="ARBA00043265"/>
    </source>
</evidence>
<dbReference type="SMART" id="SM00406">
    <property type="entry name" value="IGv"/>
    <property type="match status" value="1"/>
</dbReference>
<dbReference type="InterPro" id="IPR050150">
    <property type="entry name" value="IgV_Light_Chain"/>
</dbReference>
<dbReference type="GO" id="GO:0005886">
    <property type="term" value="C:plasma membrane"/>
    <property type="evidence" value="ECO:0007669"/>
    <property type="project" value="UniProtKB-ARBA"/>
</dbReference>
<accession>A0A8C6IFJ9</accession>
<dbReference type="GeneTree" id="ENSGT00940000162515"/>
<dbReference type="SMART" id="SM00409">
    <property type="entry name" value="IG"/>
    <property type="match status" value="1"/>
</dbReference>
<dbReference type="GO" id="GO:0002250">
    <property type="term" value="P:adaptive immune response"/>
    <property type="evidence" value="ECO:0007669"/>
    <property type="project" value="UniProtKB-KW"/>
</dbReference>
<sequence>MSSLLGARCDVQMTHSPSSMSAFLGDRVTLTCQASQGISNDLNWFQQTPGKATKLLISGVSNLEDEVTSRISGSGYGTDFTLTISSLGDEDMATYCCLQYYKSPRRVIQVIT</sequence>
<evidence type="ECO:0000256" key="3">
    <source>
        <dbReference type="ARBA" id="ARBA00023157"/>
    </source>
</evidence>
<dbReference type="GO" id="GO:0005576">
    <property type="term" value="C:extracellular region"/>
    <property type="evidence" value="ECO:0007669"/>
    <property type="project" value="UniProtKB-ARBA"/>
</dbReference>
<dbReference type="GO" id="GO:0019814">
    <property type="term" value="C:immunoglobulin complex"/>
    <property type="evidence" value="ECO:0007669"/>
    <property type="project" value="UniProtKB-KW"/>
</dbReference>
<dbReference type="AlphaFoldDB" id="A0A8C6IFJ9"/>
<dbReference type="Ensembl" id="ENSMSIT00000045357.1">
    <property type="protein sequence ID" value="ENSMSIP00000036013.1"/>
    <property type="gene ID" value="ENSMSIG00000029973.1"/>
</dbReference>
<keyword evidence="1" id="KW-0391">Immunity</keyword>
<reference evidence="6" key="1">
    <citation type="submission" date="2025-08" db="UniProtKB">
        <authorList>
            <consortium name="Ensembl"/>
        </authorList>
    </citation>
    <scope>IDENTIFICATION</scope>
</reference>
<dbReference type="PROSITE" id="PS50835">
    <property type="entry name" value="IG_LIKE"/>
    <property type="match status" value="1"/>
</dbReference>
<keyword evidence="3" id="KW-1015">Disulfide bond</keyword>
<dbReference type="FunFam" id="2.60.40.10:FF:000212">
    <property type="entry name" value="Immunoglobulin kappa chain variable 12-38"/>
    <property type="match status" value="1"/>
</dbReference>
<dbReference type="PANTHER" id="PTHR23267">
    <property type="entry name" value="IMMUNOGLOBULIN LIGHT CHAIN"/>
    <property type="match status" value="1"/>
</dbReference>